<dbReference type="Pfam" id="PF00392">
    <property type="entry name" value="GntR"/>
    <property type="match status" value="1"/>
</dbReference>
<dbReference type="PROSITE" id="PS50949">
    <property type="entry name" value="HTH_GNTR"/>
    <property type="match status" value="1"/>
</dbReference>
<gene>
    <name evidence="6" type="ORF">E5344_09890</name>
</gene>
<dbReference type="GO" id="GO:0045892">
    <property type="term" value="P:negative regulation of DNA-templated transcription"/>
    <property type="evidence" value="ECO:0007669"/>
    <property type="project" value="TreeGrafter"/>
</dbReference>
<dbReference type="InterPro" id="IPR028978">
    <property type="entry name" value="Chorismate_lyase_/UTRA_dom_sf"/>
</dbReference>
<dbReference type="SMART" id="SM00866">
    <property type="entry name" value="UTRA"/>
    <property type="match status" value="1"/>
</dbReference>
<dbReference type="GO" id="GO:0003700">
    <property type="term" value="F:DNA-binding transcription factor activity"/>
    <property type="evidence" value="ECO:0007669"/>
    <property type="project" value="InterPro"/>
</dbReference>
<protein>
    <submittedName>
        <fullName evidence="6">GntR family transcriptional regulator</fullName>
    </submittedName>
</protein>
<evidence type="ECO:0000259" key="5">
    <source>
        <dbReference type="PROSITE" id="PS50949"/>
    </source>
</evidence>
<accession>A0A4S2D5L6</accession>
<dbReference type="SMART" id="SM00345">
    <property type="entry name" value="HTH_GNTR"/>
    <property type="match status" value="1"/>
</dbReference>
<dbReference type="SUPFAM" id="SSF46785">
    <property type="entry name" value="Winged helix' DNA-binding domain"/>
    <property type="match status" value="1"/>
</dbReference>
<evidence type="ECO:0000313" key="6">
    <source>
        <dbReference type="EMBL" id="TGY36908.1"/>
    </source>
</evidence>
<organism evidence="6 7">
    <name type="scientific">Microbacterium laevaniformans</name>
    <dbReference type="NCBI Taxonomy" id="36807"/>
    <lineage>
        <taxon>Bacteria</taxon>
        <taxon>Bacillati</taxon>
        <taxon>Actinomycetota</taxon>
        <taxon>Actinomycetes</taxon>
        <taxon>Micrococcales</taxon>
        <taxon>Microbacteriaceae</taxon>
        <taxon>Microbacterium</taxon>
    </lineage>
</organism>
<evidence type="ECO:0000256" key="3">
    <source>
        <dbReference type="ARBA" id="ARBA00023163"/>
    </source>
</evidence>
<dbReference type="EMBL" id="SRYO01000005">
    <property type="protein sequence ID" value="TGY36908.1"/>
    <property type="molecule type" value="Genomic_DNA"/>
</dbReference>
<dbReference type="InterPro" id="IPR036388">
    <property type="entry name" value="WH-like_DNA-bd_sf"/>
</dbReference>
<dbReference type="OrthoDB" id="7363114at2"/>
<dbReference type="SUPFAM" id="SSF64288">
    <property type="entry name" value="Chorismate lyase-like"/>
    <property type="match status" value="1"/>
</dbReference>
<keyword evidence="1" id="KW-0805">Transcription regulation</keyword>
<dbReference type="InterPro" id="IPR000524">
    <property type="entry name" value="Tscrpt_reg_HTH_GntR"/>
</dbReference>
<dbReference type="PRINTS" id="PR00035">
    <property type="entry name" value="HTHGNTR"/>
</dbReference>
<keyword evidence="3" id="KW-0804">Transcription</keyword>
<dbReference type="Gene3D" id="1.10.10.10">
    <property type="entry name" value="Winged helix-like DNA-binding domain superfamily/Winged helix DNA-binding domain"/>
    <property type="match status" value="1"/>
</dbReference>
<dbReference type="Proteomes" id="UP000309893">
    <property type="component" value="Unassembled WGS sequence"/>
</dbReference>
<evidence type="ECO:0000313" key="7">
    <source>
        <dbReference type="Proteomes" id="UP000309893"/>
    </source>
</evidence>
<comment type="caution">
    <text evidence="6">The sequence shown here is derived from an EMBL/GenBank/DDBJ whole genome shotgun (WGS) entry which is preliminary data.</text>
</comment>
<sequence length="259" mass="29201">MVRSNSHTAADVPLPRIRGSTMTDAQHSKSERLRQHLVEVIGQGLEPHSRLPTERDLATEFDVSRLTVRRALDRLEHDGLVYRVQGAGTFVAAPRIAKSVELTSFSEDMRARGLEPGSSVLVTETIPAGARLGARLRMSPSEEVFHIRRARTADGEPMALEDSYLNPSFFPGLIQNVGNDSLYRILEQQYGMRIEWAEQSIQASVLDPEQADILQAPAFSPCFFVTRTSFDAQDRAIEYAESTYRGDRYHYELQIHRSR</sequence>
<dbReference type="Pfam" id="PF07702">
    <property type="entry name" value="UTRA"/>
    <property type="match status" value="1"/>
</dbReference>
<dbReference type="GO" id="GO:0003677">
    <property type="term" value="F:DNA binding"/>
    <property type="evidence" value="ECO:0007669"/>
    <property type="project" value="UniProtKB-KW"/>
</dbReference>
<evidence type="ECO:0000256" key="2">
    <source>
        <dbReference type="ARBA" id="ARBA00023125"/>
    </source>
</evidence>
<dbReference type="PANTHER" id="PTHR44846">
    <property type="entry name" value="MANNOSYL-D-GLYCERATE TRANSPORT/METABOLISM SYSTEM REPRESSOR MNGR-RELATED"/>
    <property type="match status" value="1"/>
</dbReference>
<dbReference type="PANTHER" id="PTHR44846:SF1">
    <property type="entry name" value="MANNOSYL-D-GLYCERATE TRANSPORT_METABOLISM SYSTEM REPRESSOR MNGR-RELATED"/>
    <property type="match status" value="1"/>
</dbReference>
<feature type="region of interest" description="Disordered" evidence="4">
    <location>
        <begin position="1"/>
        <end position="30"/>
    </location>
</feature>
<dbReference type="AlphaFoldDB" id="A0A4S2D5L6"/>
<dbReference type="CDD" id="cd07377">
    <property type="entry name" value="WHTH_GntR"/>
    <property type="match status" value="1"/>
</dbReference>
<dbReference type="InterPro" id="IPR011663">
    <property type="entry name" value="UTRA"/>
</dbReference>
<keyword evidence="2" id="KW-0238">DNA-binding</keyword>
<reference evidence="6 7" key="1">
    <citation type="submission" date="2019-04" db="EMBL/GenBank/DDBJ databases">
        <title>Microbes associate with the intestines of laboratory mice.</title>
        <authorList>
            <person name="Navarre W."/>
            <person name="Wong E."/>
            <person name="Huang K."/>
            <person name="Tropini C."/>
            <person name="Ng K."/>
            <person name="Yu B."/>
        </authorList>
    </citation>
    <scope>NUCLEOTIDE SEQUENCE [LARGE SCALE GENOMIC DNA]</scope>
    <source>
        <strain evidence="6 7">NM46_B2-13</strain>
    </source>
</reference>
<evidence type="ECO:0000256" key="1">
    <source>
        <dbReference type="ARBA" id="ARBA00023015"/>
    </source>
</evidence>
<evidence type="ECO:0000256" key="4">
    <source>
        <dbReference type="SAM" id="MobiDB-lite"/>
    </source>
</evidence>
<dbReference type="InterPro" id="IPR050679">
    <property type="entry name" value="Bact_HTH_transcr_reg"/>
</dbReference>
<dbReference type="Gene3D" id="3.40.1410.10">
    <property type="entry name" value="Chorismate lyase-like"/>
    <property type="match status" value="1"/>
</dbReference>
<dbReference type="InterPro" id="IPR036390">
    <property type="entry name" value="WH_DNA-bd_sf"/>
</dbReference>
<name>A0A4S2D5L6_9MICO</name>
<proteinExistence type="predicted"/>
<feature type="domain" description="HTH gntR-type" evidence="5">
    <location>
        <begin position="27"/>
        <end position="94"/>
    </location>
</feature>